<feature type="coiled-coil region" evidence="2">
    <location>
        <begin position="343"/>
        <end position="461"/>
    </location>
</feature>
<accession>A0A9W7E582</accession>
<dbReference type="Gene3D" id="4.10.60.10">
    <property type="entry name" value="Zinc finger, CCHC-type"/>
    <property type="match status" value="1"/>
</dbReference>
<keyword evidence="2" id="KW-0175">Coiled coil</keyword>
<keyword evidence="1" id="KW-0863">Zinc-finger</keyword>
<dbReference type="Gene3D" id="3.40.1440.10">
    <property type="entry name" value="GIY-YIG endonuclease"/>
    <property type="match status" value="1"/>
</dbReference>
<dbReference type="InterPro" id="IPR000305">
    <property type="entry name" value="GIY-YIG_endonuc"/>
</dbReference>
<dbReference type="Proteomes" id="UP001162640">
    <property type="component" value="Unassembled WGS sequence"/>
</dbReference>
<keyword evidence="1" id="KW-0479">Metal-binding</keyword>
<dbReference type="SMART" id="SM00343">
    <property type="entry name" value="ZnF_C2HC"/>
    <property type="match status" value="1"/>
</dbReference>
<evidence type="ECO:0000313" key="6">
    <source>
        <dbReference type="Proteomes" id="UP001162640"/>
    </source>
</evidence>
<feature type="chain" id="PRO_5040783468" description="CCHC-type domain-containing protein" evidence="3">
    <location>
        <begin position="24"/>
        <end position="525"/>
    </location>
</feature>
<dbReference type="InterPro" id="IPR036875">
    <property type="entry name" value="Znf_CCHC_sf"/>
</dbReference>
<gene>
    <name evidence="5" type="ORF">TL16_g04249</name>
</gene>
<keyword evidence="3" id="KW-0732">Signal</keyword>
<dbReference type="PROSITE" id="PS50158">
    <property type="entry name" value="ZF_CCHC"/>
    <property type="match status" value="1"/>
</dbReference>
<dbReference type="InterPro" id="IPR001878">
    <property type="entry name" value="Znf_CCHC"/>
</dbReference>
<sequence>MNFFNQVLVTALVMLMVLNIVETLNPNSERFLYVLNLKRGFKYVGSTTNINQRLKMHKNRKATKWTNLHEMINVSKTQQLPPSMSNEYARLQEDLLVKTLMLDHGIERVRGGSFSSVTLSDYQVKTLRQIFHHAKDRCYNCGETGHFAADCPNTINADNAPMKKYAQPSNMRKQAEKPDEPERDLDVLLEEDGAKQIREHLLTLNSDEAIVEKINDMLKTLDNLYKEMRVHLGPAVEEMWDEVAALSRQCLCIENDHYVKLEELFSAYDEAELAYNTASDKVSKDLEEKRTKAKSFMSREDILKWRELEAYEKELLDLYTSSDIEDDEEDNEEEADPTTAFNLQRLNEDVVALNDKLRALEEETKLKDKKIVELNETVKVGEFERSGLDEKVKESEKIRSLLDRRLQDIEARLRGQTRSCNTIESTLRQSEESKRSLSDRLQLSETKLQESKKVIRELRSTNEILLSSLAKEQARVDKLQGGVMANSGLTNEISDLKEQLELYTTAAQPRRRKRFGLFRPIWRRK</sequence>
<feature type="domain" description="CCHC-type" evidence="4">
    <location>
        <begin position="137"/>
        <end position="153"/>
    </location>
</feature>
<evidence type="ECO:0000256" key="2">
    <source>
        <dbReference type="SAM" id="Coils"/>
    </source>
</evidence>
<dbReference type="CDD" id="cd00719">
    <property type="entry name" value="GIY-YIG_SF"/>
    <property type="match status" value="1"/>
</dbReference>
<dbReference type="GO" id="GO:0003676">
    <property type="term" value="F:nucleic acid binding"/>
    <property type="evidence" value="ECO:0007669"/>
    <property type="project" value="InterPro"/>
</dbReference>
<dbReference type="InterPro" id="IPR035901">
    <property type="entry name" value="GIY-YIG_endonuc_sf"/>
</dbReference>
<dbReference type="SUPFAM" id="SSF57756">
    <property type="entry name" value="Retrovirus zinc finger-like domains"/>
    <property type="match status" value="1"/>
</dbReference>
<evidence type="ECO:0000256" key="3">
    <source>
        <dbReference type="SAM" id="SignalP"/>
    </source>
</evidence>
<evidence type="ECO:0000259" key="4">
    <source>
        <dbReference type="PROSITE" id="PS50158"/>
    </source>
</evidence>
<evidence type="ECO:0000256" key="1">
    <source>
        <dbReference type="PROSITE-ProRule" id="PRU00047"/>
    </source>
</evidence>
<dbReference type="Pfam" id="PF01541">
    <property type="entry name" value="GIY-YIG"/>
    <property type="match status" value="1"/>
</dbReference>
<dbReference type="AlphaFoldDB" id="A0A9W7E582"/>
<dbReference type="GO" id="GO:0008270">
    <property type="term" value="F:zinc ion binding"/>
    <property type="evidence" value="ECO:0007669"/>
    <property type="project" value="UniProtKB-KW"/>
</dbReference>
<reference evidence="6" key="1">
    <citation type="journal article" date="2023" name="Commun. Biol.">
        <title>Genome analysis of Parmales, the sister group of diatoms, reveals the evolutionary specialization of diatoms from phago-mixotrophs to photoautotrophs.</title>
        <authorList>
            <person name="Ban H."/>
            <person name="Sato S."/>
            <person name="Yoshikawa S."/>
            <person name="Yamada K."/>
            <person name="Nakamura Y."/>
            <person name="Ichinomiya M."/>
            <person name="Sato N."/>
            <person name="Blanc-Mathieu R."/>
            <person name="Endo H."/>
            <person name="Kuwata A."/>
            <person name="Ogata H."/>
        </authorList>
    </citation>
    <scope>NUCLEOTIDE SEQUENCE [LARGE SCALE GENOMIC DNA]</scope>
</reference>
<dbReference type="Pfam" id="PF00098">
    <property type="entry name" value="zf-CCHC"/>
    <property type="match status" value="1"/>
</dbReference>
<organism evidence="5 6">
    <name type="scientific">Triparma laevis f. inornata</name>
    <dbReference type="NCBI Taxonomy" id="1714386"/>
    <lineage>
        <taxon>Eukaryota</taxon>
        <taxon>Sar</taxon>
        <taxon>Stramenopiles</taxon>
        <taxon>Ochrophyta</taxon>
        <taxon>Bolidophyceae</taxon>
        <taxon>Parmales</taxon>
        <taxon>Triparmaceae</taxon>
        <taxon>Triparma</taxon>
    </lineage>
</organism>
<protein>
    <recommendedName>
        <fullName evidence="4">CCHC-type domain-containing protein</fullName>
    </recommendedName>
</protein>
<evidence type="ECO:0000313" key="5">
    <source>
        <dbReference type="EMBL" id="GMH65630.1"/>
    </source>
</evidence>
<keyword evidence="1" id="KW-0862">Zinc</keyword>
<comment type="caution">
    <text evidence="5">The sequence shown here is derived from an EMBL/GenBank/DDBJ whole genome shotgun (WGS) entry which is preliminary data.</text>
</comment>
<dbReference type="SUPFAM" id="SSF82771">
    <property type="entry name" value="GIY-YIG endonuclease"/>
    <property type="match status" value="1"/>
</dbReference>
<feature type="signal peptide" evidence="3">
    <location>
        <begin position="1"/>
        <end position="23"/>
    </location>
</feature>
<dbReference type="EMBL" id="BLQM01000115">
    <property type="protein sequence ID" value="GMH65630.1"/>
    <property type="molecule type" value="Genomic_DNA"/>
</dbReference>
<proteinExistence type="predicted"/>
<name>A0A9W7E582_9STRA</name>